<reference evidence="1 2" key="1">
    <citation type="submission" date="2014-09" db="EMBL/GenBank/DDBJ databases">
        <authorList>
            <person name="Ellenberger Sabrina"/>
        </authorList>
    </citation>
    <scope>NUCLEOTIDE SEQUENCE [LARGE SCALE GENOMIC DNA]</scope>
    <source>
        <strain evidence="1 2">CBS 412.66</strain>
    </source>
</reference>
<name>A0A0B7NRG7_9FUNG</name>
<organism evidence="1 2">
    <name type="scientific">Parasitella parasitica</name>
    <dbReference type="NCBI Taxonomy" id="35722"/>
    <lineage>
        <taxon>Eukaryota</taxon>
        <taxon>Fungi</taxon>
        <taxon>Fungi incertae sedis</taxon>
        <taxon>Mucoromycota</taxon>
        <taxon>Mucoromycotina</taxon>
        <taxon>Mucoromycetes</taxon>
        <taxon>Mucorales</taxon>
        <taxon>Mucorineae</taxon>
        <taxon>Mucoraceae</taxon>
        <taxon>Parasitella</taxon>
    </lineage>
</organism>
<dbReference type="Proteomes" id="UP000054107">
    <property type="component" value="Unassembled WGS sequence"/>
</dbReference>
<dbReference type="STRING" id="35722.A0A0B7NRG7"/>
<accession>A0A0B7NRG7</accession>
<dbReference type="EMBL" id="LN733737">
    <property type="protein sequence ID" value="CEP17898.1"/>
    <property type="molecule type" value="Genomic_DNA"/>
</dbReference>
<dbReference type="AlphaFoldDB" id="A0A0B7NRG7"/>
<proteinExistence type="predicted"/>
<evidence type="ECO:0000313" key="2">
    <source>
        <dbReference type="Proteomes" id="UP000054107"/>
    </source>
</evidence>
<evidence type="ECO:0000313" key="1">
    <source>
        <dbReference type="EMBL" id="CEP17898.1"/>
    </source>
</evidence>
<sequence>MNNLANMSDRMVVLCAKNLVRVHQLPADALLTLFIQQLLTTRACDLKKLQKRNTIWQQLTADLPITRTTRQIYVDRTDFKFQINQFLLDQWHATQSNFVSAGHCRTTVGTDPIMYLPMTVHERSRLIRWRMGWLPGKPQACRNCNQIENLTTQLHVIICFQICENLDMDIHAFLNSLPKSPPRSFADKTYRKNHWIVLQQFLFHLESICLPPDGPIDPTTYTDQSPFVAWINGSSPSSTTTPTLAHA</sequence>
<gene>
    <name evidence="1" type="primary">PARPA_12198.1 scaffold 44939</name>
</gene>
<keyword evidence="2" id="KW-1185">Reference proteome</keyword>
<protein>
    <submittedName>
        <fullName evidence="1">Uncharacterized protein</fullName>
    </submittedName>
</protein>